<gene>
    <name evidence="3" type="ORF">LZC95_21845</name>
</gene>
<feature type="signal peptide" evidence="1">
    <location>
        <begin position="1"/>
        <end position="20"/>
    </location>
</feature>
<accession>A0ABZ2KLB6</accession>
<dbReference type="InterPro" id="IPR022742">
    <property type="entry name" value="Hydrolase_4"/>
</dbReference>
<reference evidence="3 4" key="1">
    <citation type="submission" date="2021-12" db="EMBL/GenBank/DDBJ databases">
        <title>Discovery of the Pendulisporaceae a myxobacterial family with distinct sporulation behavior and unique specialized metabolism.</title>
        <authorList>
            <person name="Garcia R."/>
            <person name="Popoff A."/>
            <person name="Bader C.D."/>
            <person name="Loehr J."/>
            <person name="Walesch S."/>
            <person name="Walt C."/>
            <person name="Boldt J."/>
            <person name="Bunk B."/>
            <person name="Haeckl F.J.F.P.J."/>
            <person name="Gunesch A.P."/>
            <person name="Birkelbach J."/>
            <person name="Nuebel U."/>
            <person name="Pietschmann T."/>
            <person name="Bach T."/>
            <person name="Mueller R."/>
        </authorList>
    </citation>
    <scope>NUCLEOTIDE SEQUENCE [LARGE SCALE GENOMIC DNA]</scope>
    <source>
        <strain evidence="3 4">MSr12523</strain>
    </source>
</reference>
<keyword evidence="3" id="KW-0378">Hydrolase</keyword>
<dbReference type="InterPro" id="IPR029058">
    <property type="entry name" value="AB_hydrolase_fold"/>
</dbReference>
<dbReference type="SUPFAM" id="SSF53474">
    <property type="entry name" value="alpha/beta-Hydrolases"/>
    <property type="match status" value="1"/>
</dbReference>
<evidence type="ECO:0000256" key="1">
    <source>
        <dbReference type="SAM" id="SignalP"/>
    </source>
</evidence>
<dbReference type="EMBL" id="CP089982">
    <property type="protein sequence ID" value="WXA99450.1"/>
    <property type="molecule type" value="Genomic_DNA"/>
</dbReference>
<organism evidence="3 4">
    <name type="scientific">Pendulispora brunnea</name>
    <dbReference type="NCBI Taxonomy" id="2905690"/>
    <lineage>
        <taxon>Bacteria</taxon>
        <taxon>Pseudomonadati</taxon>
        <taxon>Myxococcota</taxon>
        <taxon>Myxococcia</taxon>
        <taxon>Myxococcales</taxon>
        <taxon>Sorangiineae</taxon>
        <taxon>Pendulisporaceae</taxon>
        <taxon>Pendulispora</taxon>
    </lineage>
</organism>
<proteinExistence type="predicted"/>
<protein>
    <submittedName>
        <fullName evidence="3">Alpha/beta hydrolase</fullName>
    </submittedName>
</protein>
<sequence length="353" mass="38724">MRASVATCFIAWALSLVGCAAGEPAQPESVDRIGTGEGPLSTVLQDDEKNPQLAADADLDEVRTVHHYVPVGWHRTVHVVQKFTKRCARRQDRRSVLLLPGTIVKADFYDIDVDGYRFQTELAKAGYDTFATDYEGSGGSSYPDDGHDVTHRFLVEESRRVLEAVRHIGGVPRVDVLGESNGGAVASELCDDARRTRSCVLSSMIYRTGTPMFYSVFLDPAFLAFIDGQPQGYMNTTADLYFNIVPRSPKPVQDAILATQPGKYAVGTMLAPAKGLPWFDPTHARVPALIIQGTLDNTAEQSDADDLRASYGSRGGGVATLVRIEGANHIPRIENSPYSDQWKNFVFEFLKTH</sequence>
<dbReference type="Gene3D" id="3.40.50.1820">
    <property type="entry name" value="alpha/beta hydrolase"/>
    <property type="match status" value="1"/>
</dbReference>
<keyword evidence="4" id="KW-1185">Reference proteome</keyword>
<dbReference type="Proteomes" id="UP001379533">
    <property type="component" value="Chromosome"/>
</dbReference>
<feature type="domain" description="Serine aminopeptidase S33" evidence="2">
    <location>
        <begin position="96"/>
        <end position="329"/>
    </location>
</feature>
<dbReference type="RefSeq" id="WP_394850090.1">
    <property type="nucleotide sequence ID" value="NZ_CP089982.1"/>
</dbReference>
<dbReference type="Pfam" id="PF12146">
    <property type="entry name" value="Hydrolase_4"/>
    <property type="match status" value="1"/>
</dbReference>
<evidence type="ECO:0000313" key="3">
    <source>
        <dbReference type="EMBL" id="WXA99450.1"/>
    </source>
</evidence>
<dbReference type="GO" id="GO:0016787">
    <property type="term" value="F:hydrolase activity"/>
    <property type="evidence" value="ECO:0007669"/>
    <property type="project" value="UniProtKB-KW"/>
</dbReference>
<evidence type="ECO:0000259" key="2">
    <source>
        <dbReference type="Pfam" id="PF12146"/>
    </source>
</evidence>
<name>A0ABZ2KLB6_9BACT</name>
<evidence type="ECO:0000313" key="4">
    <source>
        <dbReference type="Proteomes" id="UP001379533"/>
    </source>
</evidence>
<dbReference type="PROSITE" id="PS51257">
    <property type="entry name" value="PROKAR_LIPOPROTEIN"/>
    <property type="match status" value="1"/>
</dbReference>
<feature type="chain" id="PRO_5047392950" evidence="1">
    <location>
        <begin position="21"/>
        <end position="353"/>
    </location>
</feature>
<keyword evidence="1" id="KW-0732">Signal</keyword>